<dbReference type="EMBL" id="CP031092">
    <property type="protein sequence ID" value="AXF55748.1"/>
    <property type="molecule type" value="Genomic_DNA"/>
</dbReference>
<reference evidence="1 2" key="1">
    <citation type="journal article" date="2018" name="J. Microbiol.">
        <title>Salicibibacter kimchii gen. nov., sp. nov., a moderately halophilic and alkalitolerant bacterium in the family Bacillaceae, isolated from kimchi.</title>
        <authorList>
            <person name="Jang J.Y."/>
            <person name="Oh Y.J."/>
            <person name="Lim S.K."/>
            <person name="Park H.K."/>
            <person name="Lee C."/>
            <person name="Kim J.Y."/>
            <person name="Lee M.A."/>
            <person name="Choi H.J."/>
        </authorList>
    </citation>
    <scope>NUCLEOTIDE SEQUENCE [LARGE SCALE GENOMIC DNA]</scope>
    <source>
        <strain evidence="1 2">NKC1-1</strain>
    </source>
</reference>
<dbReference type="SUPFAM" id="SSF47598">
    <property type="entry name" value="Ribbon-helix-helix"/>
    <property type="match status" value="1"/>
</dbReference>
<evidence type="ECO:0000313" key="2">
    <source>
        <dbReference type="Proteomes" id="UP000252100"/>
    </source>
</evidence>
<dbReference type="Gene3D" id="1.10.1220.10">
    <property type="entry name" value="Met repressor-like"/>
    <property type="match status" value="1"/>
</dbReference>
<dbReference type="KEGG" id="rue:DT065_06730"/>
<name>A0A345BXR7_9BACI</name>
<gene>
    <name evidence="1" type="ORF">DT065_06730</name>
</gene>
<sequence>MSEKGRQKINVQKPTDVNDLHQVTEEDLLSDFEKYDAENYDPLEDIDNKEVIAPSNKSEVVTVRLSPQENNMISKLAKENGLSKSSFIRMVVKRSLKHSND</sequence>
<keyword evidence="2" id="KW-1185">Reference proteome</keyword>
<dbReference type="RefSeq" id="WP_114371907.1">
    <property type="nucleotide sequence ID" value="NZ_CP031092.1"/>
</dbReference>
<organism evidence="1 2">
    <name type="scientific">Salicibibacter kimchii</name>
    <dbReference type="NCBI Taxonomy" id="2099786"/>
    <lineage>
        <taxon>Bacteria</taxon>
        <taxon>Bacillati</taxon>
        <taxon>Bacillota</taxon>
        <taxon>Bacilli</taxon>
        <taxon>Bacillales</taxon>
        <taxon>Bacillaceae</taxon>
        <taxon>Salicibibacter</taxon>
    </lineage>
</organism>
<accession>A0A345BXR7</accession>
<dbReference type="Proteomes" id="UP000252100">
    <property type="component" value="Chromosome"/>
</dbReference>
<proteinExistence type="predicted"/>
<dbReference type="InterPro" id="IPR010985">
    <property type="entry name" value="Ribbon_hlx_hlx"/>
</dbReference>
<protein>
    <submittedName>
        <fullName evidence="1">Uncharacterized protein</fullName>
    </submittedName>
</protein>
<dbReference type="Pfam" id="PF21983">
    <property type="entry name" value="NikA-like"/>
    <property type="match status" value="1"/>
</dbReference>
<dbReference type="AlphaFoldDB" id="A0A345BXR7"/>
<evidence type="ECO:0000313" key="1">
    <source>
        <dbReference type="EMBL" id="AXF55748.1"/>
    </source>
</evidence>
<dbReference type="GO" id="GO:0006355">
    <property type="term" value="P:regulation of DNA-templated transcription"/>
    <property type="evidence" value="ECO:0007669"/>
    <property type="project" value="InterPro"/>
</dbReference>
<dbReference type="InterPro" id="IPR053842">
    <property type="entry name" value="NikA-like"/>
</dbReference>
<dbReference type="OrthoDB" id="3035285at2"/>
<dbReference type="InterPro" id="IPR013321">
    <property type="entry name" value="Arc_rbn_hlx_hlx"/>
</dbReference>